<evidence type="ECO:0000259" key="8">
    <source>
        <dbReference type="PROSITE" id="PS50157"/>
    </source>
</evidence>
<evidence type="ECO:0008006" key="11">
    <source>
        <dbReference type="Google" id="ProtNLM"/>
    </source>
</evidence>
<feature type="domain" description="C2H2-type" evidence="8">
    <location>
        <begin position="3"/>
        <end position="27"/>
    </location>
</feature>
<dbReference type="GO" id="GO:0003677">
    <property type="term" value="F:DNA binding"/>
    <property type="evidence" value="ECO:0007669"/>
    <property type="project" value="InterPro"/>
</dbReference>
<dbReference type="InterPro" id="IPR007219">
    <property type="entry name" value="XnlR_reg_dom"/>
</dbReference>
<evidence type="ECO:0000259" key="7">
    <source>
        <dbReference type="PROSITE" id="PS50048"/>
    </source>
</evidence>
<dbReference type="PROSITE" id="PS00463">
    <property type="entry name" value="ZN2_CY6_FUNGAL_1"/>
    <property type="match status" value="1"/>
</dbReference>
<dbReference type="PANTHER" id="PTHR47660">
    <property type="entry name" value="TRANSCRIPTION FACTOR WITH C2H2 AND ZN(2)-CYS(6) DNA BINDING DOMAIN (EUROFUNG)-RELATED-RELATED"/>
    <property type="match status" value="1"/>
</dbReference>
<dbReference type="InterPro" id="IPR001138">
    <property type="entry name" value="Zn2Cys6_DnaBD"/>
</dbReference>
<dbReference type="GO" id="GO:0000981">
    <property type="term" value="F:DNA-binding transcription factor activity, RNA polymerase II-specific"/>
    <property type="evidence" value="ECO:0007669"/>
    <property type="project" value="InterPro"/>
</dbReference>
<keyword evidence="5" id="KW-0539">Nucleus</keyword>
<dbReference type="Pfam" id="PF00172">
    <property type="entry name" value="Zn_clus"/>
    <property type="match status" value="1"/>
</dbReference>
<feature type="domain" description="Zn(2)-C6 fungal-type" evidence="7">
    <location>
        <begin position="67"/>
        <end position="97"/>
    </location>
</feature>
<dbReference type="CDD" id="cd00067">
    <property type="entry name" value="GAL4"/>
    <property type="match status" value="1"/>
</dbReference>
<dbReference type="InterPro" id="IPR036236">
    <property type="entry name" value="Znf_C2H2_sf"/>
</dbReference>
<evidence type="ECO:0000256" key="5">
    <source>
        <dbReference type="ARBA" id="ARBA00023242"/>
    </source>
</evidence>
<dbReference type="PROSITE" id="PS50157">
    <property type="entry name" value="ZINC_FINGER_C2H2_2"/>
    <property type="match status" value="2"/>
</dbReference>
<keyword evidence="2" id="KW-0862">Zinc</keyword>
<evidence type="ECO:0000256" key="4">
    <source>
        <dbReference type="ARBA" id="ARBA00023163"/>
    </source>
</evidence>
<dbReference type="PROSITE" id="PS00028">
    <property type="entry name" value="ZINC_FINGER_C2H2_1"/>
    <property type="match status" value="2"/>
</dbReference>
<evidence type="ECO:0000256" key="6">
    <source>
        <dbReference type="PROSITE-ProRule" id="PRU00042"/>
    </source>
</evidence>
<keyword evidence="4" id="KW-0804">Transcription</keyword>
<evidence type="ECO:0000313" key="10">
    <source>
        <dbReference type="Proteomes" id="UP000044602"/>
    </source>
</evidence>
<dbReference type="SMART" id="SM00355">
    <property type="entry name" value="ZnF_C2H2"/>
    <property type="match status" value="2"/>
</dbReference>
<keyword evidence="6" id="KW-0863">Zinc-finger</keyword>
<protein>
    <recommendedName>
        <fullName evidence="11">Zn(2)-C6 fungal-type domain-containing protein</fullName>
    </recommendedName>
</protein>
<dbReference type="EMBL" id="CVQH01026638">
    <property type="protein sequence ID" value="CRK40933.1"/>
    <property type="molecule type" value="Genomic_DNA"/>
</dbReference>
<dbReference type="SUPFAM" id="SSF57667">
    <property type="entry name" value="beta-beta-alpha zinc fingers"/>
    <property type="match status" value="1"/>
</dbReference>
<dbReference type="InterPro" id="IPR036864">
    <property type="entry name" value="Zn2-C6_fun-type_DNA-bd_sf"/>
</dbReference>
<evidence type="ECO:0000256" key="3">
    <source>
        <dbReference type="ARBA" id="ARBA00023015"/>
    </source>
</evidence>
<gene>
    <name evidence="9" type="ORF">BN1708_008384</name>
</gene>
<dbReference type="GO" id="GO:0008270">
    <property type="term" value="F:zinc ion binding"/>
    <property type="evidence" value="ECO:0007669"/>
    <property type="project" value="UniProtKB-KW"/>
</dbReference>
<dbReference type="Proteomes" id="UP000044602">
    <property type="component" value="Unassembled WGS sequence"/>
</dbReference>
<evidence type="ECO:0000256" key="2">
    <source>
        <dbReference type="ARBA" id="ARBA00022833"/>
    </source>
</evidence>
<dbReference type="SMART" id="SM00066">
    <property type="entry name" value="GAL4"/>
    <property type="match status" value="1"/>
</dbReference>
<dbReference type="STRING" id="100787.A0A0G4N381"/>
<accession>A0A0G4N381</accession>
<evidence type="ECO:0000256" key="1">
    <source>
        <dbReference type="ARBA" id="ARBA00022723"/>
    </source>
</evidence>
<dbReference type="GO" id="GO:0006351">
    <property type="term" value="P:DNA-templated transcription"/>
    <property type="evidence" value="ECO:0007669"/>
    <property type="project" value="InterPro"/>
</dbReference>
<proteinExistence type="predicted"/>
<dbReference type="Gene3D" id="3.30.160.60">
    <property type="entry name" value="Classic Zinc Finger"/>
    <property type="match status" value="1"/>
</dbReference>
<dbReference type="PROSITE" id="PS50048">
    <property type="entry name" value="ZN2_CY6_FUNGAL_2"/>
    <property type="match status" value="1"/>
</dbReference>
<dbReference type="InterPro" id="IPR013087">
    <property type="entry name" value="Znf_C2H2_type"/>
</dbReference>
<keyword evidence="10" id="KW-1185">Reference proteome</keyword>
<dbReference type="AlphaFoldDB" id="A0A0G4N381"/>
<name>A0A0G4N381_VERLO</name>
<organism evidence="9 10">
    <name type="scientific">Verticillium longisporum</name>
    <name type="common">Verticillium dahliae var. longisporum</name>
    <dbReference type="NCBI Taxonomy" id="100787"/>
    <lineage>
        <taxon>Eukaryota</taxon>
        <taxon>Fungi</taxon>
        <taxon>Dikarya</taxon>
        <taxon>Ascomycota</taxon>
        <taxon>Pezizomycotina</taxon>
        <taxon>Sordariomycetes</taxon>
        <taxon>Hypocreomycetidae</taxon>
        <taxon>Glomerellales</taxon>
        <taxon>Plectosphaerellaceae</taxon>
        <taxon>Verticillium</taxon>
    </lineage>
</organism>
<dbReference type="Gene3D" id="4.10.240.10">
    <property type="entry name" value="Zn(2)-C6 fungal-type DNA-binding domain"/>
    <property type="match status" value="1"/>
</dbReference>
<sequence length="454" mass="51671">MSFTCQHAGCGRVYLRAEHLNRHARSHDRPTVFTCEQCGSKMTRRDTFRRHMALHGLAVSSTRAPQACLPCRQAKVKCDGQKPACSTCSARSLRCGWSSFLNRKASNNAPTMTPQAWKTTTGDSSMRIMEELECSDNDECDGPEGQQSMALSAPKAECPGKRLMYDKLLAIYFDKFHHHWPIIHRELTLSRSVPQVLLRTVVTVGLHLSDNLEAKALANSTLERFLEQSGILLASMESQAAMKPLTLLPAQIFELQAILLQVIMVPYLTDRIIPTGIMVEASLARVLKLASIYDQDRIDAEAHTHGVINPLVLRESYQRLILFHFKFHAQFQRFCQTKYTWRTVSLLVDPLLLCIKIPMLLESWDKLSGKLQEVESRDEQVEAVDHGHMTTARCEQRISDMCQFALIAEDPHFLQPINILQPGLGTLIWLWITREKDNTQEFYNYLEKIGVEDF</sequence>
<reference evidence="9 10" key="1">
    <citation type="submission" date="2015-05" db="EMBL/GenBank/DDBJ databases">
        <authorList>
            <person name="Wang D.B."/>
            <person name="Wang M."/>
        </authorList>
    </citation>
    <scope>NUCLEOTIDE SEQUENCE [LARGE SCALE GENOMIC DNA]</scope>
    <source>
        <strain evidence="9">VL1</strain>
    </source>
</reference>
<feature type="domain" description="C2H2-type" evidence="8">
    <location>
        <begin position="33"/>
        <end position="55"/>
    </location>
</feature>
<dbReference type="SUPFAM" id="SSF57701">
    <property type="entry name" value="Zn2/Cys6 DNA-binding domain"/>
    <property type="match status" value="1"/>
</dbReference>
<dbReference type="PANTHER" id="PTHR47660:SF2">
    <property type="entry name" value="TRANSCRIPTION FACTOR WITH C2H2 AND ZN(2)-CYS(6) DNA BINDING DOMAIN (EUROFUNG)"/>
    <property type="match status" value="1"/>
</dbReference>
<dbReference type="Pfam" id="PF04082">
    <property type="entry name" value="Fungal_trans"/>
    <property type="match status" value="1"/>
</dbReference>
<keyword evidence="1" id="KW-0479">Metal-binding</keyword>
<evidence type="ECO:0000313" key="9">
    <source>
        <dbReference type="EMBL" id="CRK40933.1"/>
    </source>
</evidence>
<keyword evidence="3" id="KW-0805">Transcription regulation</keyword>